<gene>
    <name evidence="12" type="ORF">EG68_03394</name>
</gene>
<keyword evidence="7 8" id="KW-0067">ATP-binding</keyword>
<feature type="region of interest" description="Disordered" evidence="9">
    <location>
        <begin position="512"/>
        <end position="582"/>
    </location>
</feature>
<dbReference type="SUPFAM" id="SSF56112">
    <property type="entry name" value="Protein kinase-like (PK-like)"/>
    <property type="match status" value="1"/>
</dbReference>
<dbReference type="Gene3D" id="1.10.510.10">
    <property type="entry name" value="Transferase(Phosphotransferase) domain 1"/>
    <property type="match status" value="1"/>
</dbReference>
<organism evidence="12 13">
    <name type="scientific">Paragonimus skrjabini miyazakii</name>
    <dbReference type="NCBI Taxonomy" id="59628"/>
    <lineage>
        <taxon>Eukaryota</taxon>
        <taxon>Metazoa</taxon>
        <taxon>Spiralia</taxon>
        <taxon>Lophotrochozoa</taxon>
        <taxon>Platyhelminthes</taxon>
        <taxon>Trematoda</taxon>
        <taxon>Digenea</taxon>
        <taxon>Plagiorchiida</taxon>
        <taxon>Troglotremata</taxon>
        <taxon>Troglotrematidae</taxon>
        <taxon>Paragonimus</taxon>
    </lineage>
</organism>
<feature type="region of interest" description="Disordered" evidence="9">
    <location>
        <begin position="817"/>
        <end position="882"/>
    </location>
</feature>
<dbReference type="FunFam" id="1.10.510.10:FF:000003">
    <property type="entry name" value="TRAF2 and NCK-interacting protein kinase isoform 4"/>
    <property type="match status" value="1"/>
</dbReference>
<evidence type="ECO:0000256" key="6">
    <source>
        <dbReference type="ARBA" id="ARBA00022777"/>
    </source>
</evidence>
<feature type="compositionally biased region" description="Basic and acidic residues" evidence="9">
    <location>
        <begin position="822"/>
        <end position="831"/>
    </location>
</feature>
<feature type="compositionally biased region" description="Low complexity" evidence="9">
    <location>
        <begin position="1246"/>
        <end position="1257"/>
    </location>
</feature>
<feature type="compositionally biased region" description="Polar residues" evidence="9">
    <location>
        <begin position="518"/>
        <end position="553"/>
    </location>
</feature>
<protein>
    <recommendedName>
        <fullName evidence="2">non-specific serine/threonine protein kinase</fullName>
        <ecNumber evidence="2">2.7.11.1</ecNumber>
    </recommendedName>
</protein>
<evidence type="ECO:0000313" key="13">
    <source>
        <dbReference type="Proteomes" id="UP000822476"/>
    </source>
</evidence>
<reference evidence="12" key="1">
    <citation type="submission" date="2019-07" db="EMBL/GenBank/DDBJ databases">
        <title>Annotation for the trematode Paragonimus miyazaki's.</title>
        <authorList>
            <person name="Choi Y.-J."/>
        </authorList>
    </citation>
    <scope>NUCLEOTIDE SEQUENCE</scope>
    <source>
        <strain evidence="12">Japan</strain>
    </source>
</reference>
<feature type="region of interest" description="Disordered" evidence="9">
    <location>
        <begin position="1333"/>
        <end position="1380"/>
    </location>
</feature>
<dbReference type="PROSITE" id="PS50219">
    <property type="entry name" value="CNH"/>
    <property type="match status" value="1"/>
</dbReference>
<feature type="region of interest" description="Disordered" evidence="9">
    <location>
        <begin position="901"/>
        <end position="922"/>
    </location>
</feature>
<dbReference type="GO" id="GO:0004674">
    <property type="term" value="F:protein serine/threonine kinase activity"/>
    <property type="evidence" value="ECO:0007669"/>
    <property type="project" value="UniProtKB-KW"/>
</dbReference>
<dbReference type="PANTHER" id="PTHR47096">
    <property type="entry name" value="MISSHAPEN LIKE KINASE 1"/>
    <property type="match status" value="1"/>
</dbReference>
<feature type="domain" description="CNH" evidence="11">
    <location>
        <begin position="1766"/>
        <end position="2053"/>
    </location>
</feature>
<keyword evidence="6" id="KW-0418">Kinase</keyword>
<comment type="similarity">
    <text evidence="1">Belongs to the protein kinase superfamily. STE Ser/Thr protein kinase family. STE20 subfamily.</text>
</comment>
<dbReference type="PROSITE" id="PS00108">
    <property type="entry name" value="PROTEIN_KINASE_ST"/>
    <property type="match status" value="1"/>
</dbReference>
<evidence type="ECO:0000259" key="10">
    <source>
        <dbReference type="PROSITE" id="PS50011"/>
    </source>
</evidence>
<dbReference type="SMART" id="SM00036">
    <property type="entry name" value="CNH"/>
    <property type="match status" value="1"/>
</dbReference>
<dbReference type="PROSITE" id="PS50011">
    <property type="entry name" value="PROTEIN_KINASE_DOM"/>
    <property type="match status" value="1"/>
</dbReference>
<evidence type="ECO:0000256" key="2">
    <source>
        <dbReference type="ARBA" id="ARBA00012513"/>
    </source>
</evidence>
<evidence type="ECO:0000256" key="3">
    <source>
        <dbReference type="ARBA" id="ARBA00022527"/>
    </source>
</evidence>
<feature type="compositionally biased region" description="Polar residues" evidence="9">
    <location>
        <begin position="913"/>
        <end position="922"/>
    </location>
</feature>
<feature type="compositionally biased region" description="Polar residues" evidence="9">
    <location>
        <begin position="1184"/>
        <end position="1200"/>
    </location>
</feature>
<feature type="compositionally biased region" description="Polar residues" evidence="9">
    <location>
        <begin position="847"/>
        <end position="874"/>
    </location>
</feature>
<accession>A0A8S9Z6F1</accession>
<dbReference type="Proteomes" id="UP000822476">
    <property type="component" value="Unassembled WGS sequence"/>
</dbReference>
<feature type="compositionally biased region" description="Basic and acidic residues" evidence="9">
    <location>
        <begin position="1228"/>
        <end position="1238"/>
    </location>
</feature>
<feature type="compositionally biased region" description="Polar residues" evidence="9">
    <location>
        <begin position="1208"/>
        <end position="1219"/>
    </location>
</feature>
<feature type="compositionally biased region" description="Low complexity" evidence="9">
    <location>
        <begin position="1266"/>
        <end position="1285"/>
    </location>
</feature>
<evidence type="ECO:0000256" key="5">
    <source>
        <dbReference type="ARBA" id="ARBA00022741"/>
    </source>
</evidence>
<dbReference type="InterPro" id="IPR008271">
    <property type="entry name" value="Ser/Thr_kinase_AS"/>
</dbReference>
<dbReference type="InterPro" id="IPR017441">
    <property type="entry name" value="Protein_kinase_ATP_BS"/>
</dbReference>
<dbReference type="GO" id="GO:0005829">
    <property type="term" value="C:cytosol"/>
    <property type="evidence" value="ECO:0007669"/>
    <property type="project" value="TreeGrafter"/>
</dbReference>
<dbReference type="PANTHER" id="PTHR47096:SF1">
    <property type="entry name" value="MISSHAPEN LIKE KINASE 1"/>
    <property type="match status" value="1"/>
</dbReference>
<proteinExistence type="inferred from homology"/>
<keyword evidence="5 8" id="KW-0547">Nucleotide-binding</keyword>
<evidence type="ECO:0000256" key="1">
    <source>
        <dbReference type="ARBA" id="ARBA00008874"/>
    </source>
</evidence>
<dbReference type="Gene3D" id="3.30.200.20">
    <property type="entry name" value="Phosphorylase Kinase, domain 1"/>
    <property type="match status" value="1"/>
</dbReference>
<keyword evidence="4" id="KW-0808">Transferase</keyword>
<feature type="region of interest" description="Disordered" evidence="9">
    <location>
        <begin position="680"/>
        <end position="753"/>
    </location>
</feature>
<keyword evidence="3" id="KW-0723">Serine/threonine-protein kinase</keyword>
<evidence type="ECO:0000256" key="7">
    <source>
        <dbReference type="ARBA" id="ARBA00022840"/>
    </source>
</evidence>
<feature type="compositionally biased region" description="Polar residues" evidence="9">
    <location>
        <begin position="448"/>
        <end position="462"/>
    </location>
</feature>
<feature type="binding site" evidence="8">
    <location>
        <position position="92"/>
    </location>
    <ligand>
        <name>ATP</name>
        <dbReference type="ChEBI" id="CHEBI:30616"/>
    </ligand>
</feature>
<dbReference type="PROSITE" id="PS00107">
    <property type="entry name" value="PROTEIN_KINASE_ATP"/>
    <property type="match status" value="1"/>
</dbReference>
<dbReference type="InterPro" id="IPR001180">
    <property type="entry name" value="CNH_dom"/>
</dbReference>
<dbReference type="EC" id="2.7.11.1" evidence="2"/>
<feature type="region of interest" description="Disordered" evidence="9">
    <location>
        <begin position="1069"/>
        <end position="1093"/>
    </location>
</feature>
<name>A0A8S9Z6F1_9TREM</name>
<dbReference type="Pfam" id="PF00780">
    <property type="entry name" value="CNH"/>
    <property type="match status" value="1"/>
</dbReference>
<dbReference type="Pfam" id="PF00069">
    <property type="entry name" value="Pkinase"/>
    <property type="match status" value="1"/>
</dbReference>
<evidence type="ECO:0000256" key="8">
    <source>
        <dbReference type="PROSITE-ProRule" id="PRU10141"/>
    </source>
</evidence>
<dbReference type="OrthoDB" id="8957712at2759"/>
<dbReference type="InterPro" id="IPR000719">
    <property type="entry name" value="Prot_kinase_dom"/>
</dbReference>
<evidence type="ECO:0000259" key="11">
    <source>
        <dbReference type="PROSITE" id="PS50219"/>
    </source>
</evidence>
<feature type="region of interest" description="Disordered" evidence="9">
    <location>
        <begin position="350"/>
        <end position="377"/>
    </location>
</feature>
<comment type="caution">
    <text evidence="12">The sequence shown here is derived from an EMBL/GenBank/DDBJ whole genome shotgun (WGS) entry which is preliminary data.</text>
</comment>
<dbReference type="SMART" id="SM00220">
    <property type="entry name" value="S_TKc"/>
    <property type="match status" value="1"/>
</dbReference>
<feature type="compositionally biased region" description="Acidic residues" evidence="9">
    <location>
        <begin position="366"/>
        <end position="375"/>
    </location>
</feature>
<evidence type="ECO:0000256" key="4">
    <source>
        <dbReference type="ARBA" id="ARBA00022679"/>
    </source>
</evidence>
<feature type="region of interest" description="Disordered" evidence="9">
    <location>
        <begin position="1184"/>
        <end position="1285"/>
    </location>
</feature>
<dbReference type="GO" id="GO:0005524">
    <property type="term" value="F:ATP binding"/>
    <property type="evidence" value="ECO:0007669"/>
    <property type="project" value="UniProtKB-UniRule"/>
</dbReference>
<dbReference type="EMBL" id="JTDE01001229">
    <property type="protein sequence ID" value="KAF7259378.1"/>
    <property type="molecule type" value="Genomic_DNA"/>
</dbReference>
<evidence type="ECO:0000313" key="12">
    <source>
        <dbReference type="EMBL" id="KAF7259378.1"/>
    </source>
</evidence>
<feature type="compositionally biased region" description="Acidic residues" evidence="9">
    <location>
        <begin position="1365"/>
        <end position="1380"/>
    </location>
</feature>
<feature type="domain" description="Protein kinase" evidence="10">
    <location>
        <begin position="63"/>
        <end position="330"/>
    </location>
</feature>
<dbReference type="FunFam" id="3.30.200.20:FF:000259">
    <property type="entry name" value="Mitogen-activated protein kinase kinase kinase kinase 4"/>
    <property type="match status" value="1"/>
</dbReference>
<feature type="compositionally biased region" description="Polar residues" evidence="9">
    <location>
        <begin position="704"/>
        <end position="720"/>
    </location>
</feature>
<feature type="compositionally biased region" description="Low complexity" evidence="9">
    <location>
        <begin position="554"/>
        <end position="573"/>
    </location>
</feature>
<feature type="region of interest" description="Disordered" evidence="9">
    <location>
        <begin position="419"/>
        <end position="493"/>
    </location>
</feature>
<evidence type="ECO:0000256" key="9">
    <source>
        <dbReference type="SAM" id="MobiDB-lite"/>
    </source>
</evidence>
<sequence length="2075" mass="224868">MEATPQYQITLWAKFVLLNWMPHNQHRSEMSSTAATTAVANNNSHDLLEITNLDTLQDPSGIFSLIEVVGKGTYGNVYKGRHTRTSQLAAIKVMPITEEDEEEILLEINTLRKLSNHRNIAKYFGAFIKKSSPQDHLWLVMEYCGAGSVTDLVKSTRGQALKEDWIAYISREILRGLVHLHGNRVIHRDIKGQNVLLTDNAEVKLVDFGVSAQLDKTFGKRNTFIGTPYWMAPEVIHCEQDSSCTYDTRSDLWSLGITAIEMAEGRPPLCEMHPMRALFLIMRNPPPRLKPAPNGSRHWSPRFHDFVNKCLTKDFTKRPNTGDLLRHDFITNLPNERQVRIQLKDHIDRHKRNRRPEEREQVYEYEGSDDDEEDNTSAAAAAVAMSAAAGVGPAHRYLPPPSTAANVAGAHYRPAVTAAAEKAQFRQGSRSGDLIPPNPPIGGGFSARGSSKHSNGQPNSRQYLRGPKAPSQNAKLTRLDEDEPATIAPNEPGEHTLRQNFARLQAHERHPVVAGNPSAPSGLNANNHPPHQTPVTQSAHHFAQHSRNQSSRAPPSQWPLQPQPLHAQPQSQPKLGVSAAGSRSAGVPSIALSAAISPRTTQLSESCSTTSEVPAGPVSSAAIGGNQQHHFPLHHHRSAVNPAITTTTSSFLPTSFQSPVSRGFPLTELGSPVARSSFRAKIANPGPSPPIPQHQQVRIGANGSHPSQPTAGTRPTNGEVNPSGGGSRHQHIVAPKFPSTRPTGQPASHLDLRRPPLESALPHSALPTTAGASSARGTVGALAFAAPSPVVPTPVTSQIGPPTSNVINRPVTHVSAAVDDVEPAKGSDCRSRPLGSSKSVEEDNSRQTRQPTQGVITAGQSSRSITQHPATSTKPQPPRLQLDRCNPSLLALLNSDYISSSSDGCGSSDPVDLSTSESEPTPIQLDSSFHPLPLSPLCFPGQNIPMPCVTGSPHAQQFHLNLFHWLKQAQADPTSASLVYLRQQLQQGLQQQQQPLPVSNSVDVDIVWSAGGSSEIVHHFPHQHALFQFNPSEASQTAVCSLLPSSGLDGDDWFGSNVINNRILEHQECSGDANSPHRLSPKPPLGPKLKRRLARPRPDELIIMEDEEDLFDSTSELYDSPAASVNARLTARGWRGSALEHVERDVVRMLVNQTALVEDPSNPPDVVHLQSELDELAAQLTHLGSVSPAPSRNPVTSQLNGKLAAARSISQHNGATQPSEDIAANPENKLHGRCQDKRSTKRSSRSHSSSSSGSSGRQTPVTKPQSNSITSSSGSGSRSSGSHEFQTSTCYSASTTSSYDSSSSKGHQLIDESIVPQSLDQPDPRRLTVVENLPSTDNAECDENGEDHGEVHEPCVSQMSKGDAIEDDKEEEEEDDDDDGDVVVEVEEVEVGADLEEAAKIKATLSVVRRRNQHAFASDAVGHVADNLTSVSVVRNEGSAVEAAFDEGTLSAVSKSHGEITLPHLVMWLPPPVPPRLERPYWDVGNTQYPERQRPQSVWYAEPPGPPIPRRRVVSPASLSPSRRYSAPGVCLNKLSDEFTKETLSSLASIAEASGSASATQWVASLNARSEVGNNEVTHSTADSCPSVTVPGGLNNVPITTDVPVPSQNRQCTPLISTPMSGTRPSTGPSSNGIAASAKWSAVTCSGAAVFAGQTELPTACVASAQLGLLPRFLPSAVSHPDPADSGRTGLSAIIGTQRVKTQLDIQLAHPPPSAQIPSCAVISMSNVGLSSSAHQVTPVPFTPCSNSINVGEETPEIQVYKKRFSSEILCAALWGVNLLIGLENGLSLLDRSGEGRVYTLITRRRFSQMAVLEGQNILVTISGRKNRLRVYYLSWLRSKIMKTEGCDKKNGWVNVGENLQGAVHFKIVKYENIKFLLVALRDSVGIYAWAPRPYHKFMEFKRFSDLKHRPLLVDLTVEENQRLKVIYGSAAGFHAIDLDSNDVFDLYIPSTIGPQITPHCIVVLPNTAGLQLLLCYDTECVYVDTCGKLTKNIVIQWGEVPTSVAYISTGQLLGWGLKAIEVRSAETGHLDGVFMHKREQKFKFLCERNDKVFFSNTRSGPPQVSMMTLSGIHW</sequence>
<dbReference type="InterPro" id="IPR011009">
    <property type="entry name" value="Kinase-like_dom_sf"/>
</dbReference>
<dbReference type="CDD" id="cd06608">
    <property type="entry name" value="STKc_myosinIII_N_like"/>
    <property type="match status" value="1"/>
</dbReference>
<dbReference type="InterPro" id="IPR051700">
    <property type="entry name" value="STE20_Ser-Thr_kinase"/>
</dbReference>
<keyword evidence="13" id="KW-1185">Reference proteome</keyword>